<dbReference type="InterPro" id="IPR051187">
    <property type="entry name" value="Pre-mRNA_3'-end_processing_reg"/>
</dbReference>
<evidence type="ECO:0000256" key="1">
    <source>
        <dbReference type="ARBA" id="ARBA00004123"/>
    </source>
</evidence>
<comment type="similarity">
    <text evidence="2">Belongs to the FIP1 family.</text>
</comment>
<dbReference type="PANTHER" id="PTHR13484:SF0">
    <property type="entry name" value="PRE-MRNA 3'-END-PROCESSING FACTOR FIP1"/>
    <property type="match status" value="1"/>
</dbReference>
<dbReference type="GO" id="GO:0005847">
    <property type="term" value="C:mRNA cleavage and polyadenylation specificity factor complex"/>
    <property type="evidence" value="ECO:0007669"/>
    <property type="project" value="TreeGrafter"/>
</dbReference>
<feature type="domain" description="Pre-mRNA polyadenylation factor Fip1" evidence="5">
    <location>
        <begin position="50"/>
        <end position="92"/>
    </location>
</feature>
<name>A0A0N4U7W3_DRAME</name>
<evidence type="ECO:0000256" key="4">
    <source>
        <dbReference type="ARBA" id="ARBA00023242"/>
    </source>
</evidence>
<protein>
    <submittedName>
        <fullName evidence="7">Pre-mRNA 3'-end-processing factor FIP1</fullName>
    </submittedName>
</protein>
<evidence type="ECO:0000259" key="5">
    <source>
        <dbReference type="Pfam" id="PF05182"/>
    </source>
</evidence>
<comment type="subcellular location">
    <subcellularLocation>
        <location evidence="1">Nucleus</location>
    </subcellularLocation>
</comment>
<dbReference type="InterPro" id="IPR007854">
    <property type="entry name" value="Fip1_dom"/>
</dbReference>
<dbReference type="PANTHER" id="PTHR13484">
    <property type="entry name" value="FIP1-LIKE 1 PROTEIN"/>
    <property type="match status" value="1"/>
</dbReference>
<dbReference type="AlphaFoldDB" id="A0A0N4U7W3"/>
<proteinExistence type="inferred from homology"/>
<evidence type="ECO:0000313" key="7">
    <source>
        <dbReference type="WBParaSite" id="DME_0000309701-mRNA-1"/>
    </source>
</evidence>
<evidence type="ECO:0000256" key="3">
    <source>
        <dbReference type="ARBA" id="ARBA00022664"/>
    </source>
</evidence>
<organism evidence="6 7">
    <name type="scientific">Dracunculus medinensis</name>
    <name type="common">Guinea worm</name>
    <dbReference type="NCBI Taxonomy" id="318479"/>
    <lineage>
        <taxon>Eukaryota</taxon>
        <taxon>Metazoa</taxon>
        <taxon>Ecdysozoa</taxon>
        <taxon>Nematoda</taxon>
        <taxon>Chromadorea</taxon>
        <taxon>Rhabditida</taxon>
        <taxon>Spirurina</taxon>
        <taxon>Dracunculoidea</taxon>
        <taxon>Dracunculidae</taxon>
        <taxon>Dracunculus</taxon>
    </lineage>
</organism>
<dbReference type="GO" id="GO:0006397">
    <property type="term" value="P:mRNA processing"/>
    <property type="evidence" value="ECO:0007669"/>
    <property type="project" value="UniProtKB-KW"/>
</dbReference>
<keyword evidence="3" id="KW-0507">mRNA processing</keyword>
<dbReference type="Pfam" id="PF05182">
    <property type="entry name" value="Fip1"/>
    <property type="match status" value="1"/>
</dbReference>
<sequence>LEEGLLDDDDESDEDDFVVTIGDKTTAPPGNIGKLDIDGTPTINGTPIYDLDLATMEERPWQKPGADLTDYFNYGFNEETWNSYCERQRKLRAEYGNQATANKVLFSSISLTNPLVQSGNFTMLLQKIYFQILQNNMLQEPSSEVTSPSSSVGASLPTSMTVSGSVPALPAPSGAAAPMDFTKPPPAIESIASSSRFIHSVI</sequence>
<dbReference type="Proteomes" id="UP000038040">
    <property type="component" value="Unplaced"/>
</dbReference>
<evidence type="ECO:0000313" key="6">
    <source>
        <dbReference type="Proteomes" id="UP000038040"/>
    </source>
</evidence>
<evidence type="ECO:0000256" key="2">
    <source>
        <dbReference type="ARBA" id="ARBA00007459"/>
    </source>
</evidence>
<keyword evidence="4" id="KW-0539">Nucleus</keyword>
<accession>A0A0N4U7W3</accession>
<reference evidence="7" key="1">
    <citation type="submission" date="2016-04" db="UniProtKB">
        <authorList>
            <consortium name="WormBaseParasite"/>
        </authorList>
    </citation>
    <scope>IDENTIFICATION</scope>
</reference>
<dbReference type="WBParaSite" id="DME_0000309701-mRNA-1">
    <property type="protein sequence ID" value="DME_0000309701-mRNA-1"/>
    <property type="gene ID" value="DME_0000309701"/>
</dbReference>